<feature type="domain" description="Reverse transcriptase zinc-binding" evidence="1">
    <location>
        <begin position="74"/>
        <end position="124"/>
    </location>
</feature>
<reference evidence="2 3" key="1">
    <citation type="journal article" date="2019" name="Sci. Rep.">
        <title>A high-quality genome of Eragrostis curvula grass provides insights into Poaceae evolution and supports new strategies to enhance forage quality.</title>
        <authorList>
            <person name="Carballo J."/>
            <person name="Santos B.A.C.M."/>
            <person name="Zappacosta D."/>
            <person name="Garbus I."/>
            <person name="Selva J.P."/>
            <person name="Gallo C.A."/>
            <person name="Diaz A."/>
            <person name="Albertini E."/>
            <person name="Caccamo M."/>
            <person name="Echenique V."/>
        </authorList>
    </citation>
    <scope>NUCLEOTIDE SEQUENCE [LARGE SCALE GENOMIC DNA]</scope>
    <source>
        <strain evidence="3">cv. Victoria</strain>
        <tissue evidence="2">Leaf</tissue>
    </source>
</reference>
<sequence length="162" mass="18715">MALPKEYGGLGFTETRSVSVAQVLQGNNVNLSFRRSFGTVEEAEWTEMSYKLDLVTLGEDNDSVKWAFEKKGNFSTASLYRFLTFPGAVDERLKEMWETKLPLKIKIFLWQLQKNKIPAAERWKVLSKQEVRDDIDLFIQAVRNKIEQRENHLLLLTGGEQS</sequence>
<accession>A0A5J9W3V9</accession>
<evidence type="ECO:0000313" key="2">
    <source>
        <dbReference type="EMBL" id="TVU42828.1"/>
    </source>
</evidence>
<dbReference type="Proteomes" id="UP000324897">
    <property type="component" value="Unassembled WGS sequence"/>
</dbReference>
<dbReference type="EMBL" id="RWGY01000005">
    <property type="protein sequence ID" value="TVU42828.1"/>
    <property type="molecule type" value="Genomic_DNA"/>
</dbReference>
<name>A0A5J9W3V9_9POAL</name>
<dbReference type="OrthoDB" id="684023at2759"/>
<evidence type="ECO:0000313" key="3">
    <source>
        <dbReference type="Proteomes" id="UP000324897"/>
    </source>
</evidence>
<proteinExistence type="predicted"/>
<dbReference type="AlphaFoldDB" id="A0A5J9W3V9"/>
<evidence type="ECO:0000259" key="1">
    <source>
        <dbReference type="Pfam" id="PF13966"/>
    </source>
</evidence>
<feature type="non-terminal residue" evidence="2">
    <location>
        <position position="1"/>
    </location>
</feature>
<dbReference type="Pfam" id="PF13966">
    <property type="entry name" value="zf-RVT"/>
    <property type="match status" value="1"/>
</dbReference>
<dbReference type="Gramene" id="TVU42828">
    <property type="protein sequence ID" value="TVU42828"/>
    <property type="gene ID" value="EJB05_09251"/>
</dbReference>
<protein>
    <recommendedName>
        <fullName evidence="1">Reverse transcriptase zinc-binding domain-containing protein</fullName>
    </recommendedName>
</protein>
<gene>
    <name evidence="2" type="ORF">EJB05_09251</name>
</gene>
<organism evidence="2 3">
    <name type="scientific">Eragrostis curvula</name>
    <name type="common">weeping love grass</name>
    <dbReference type="NCBI Taxonomy" id="38414"/>
    <lineage>
        <taxon>Eukaryota</taxon>
        <taxon>Viridiplantae</taxon>
        <taxon>Streptophyta</taxon>
        <taxon>Embryophyta</taxon>
        <taxon>Tracheophyta</taxon>
        <taxon>Spermatophyta</taxon>
        <taxon>Magnoliopsida</taxon>
        <taxon>Liliopsida</taxon>
        <taxon>Poales</taxon>
        <taxon>Poaceae</taxon>
        <taxon>PACMAD clade</taxon>
        <taxon>Chloridoideae</taxon>
        <taxon>Eragrostideae</taxon>
        <taxon>Eragrostidinae</taxon>
        <taxon>Eragrostis</taxon>
    </lineage>
</organism>
<comment type="caution">
    <text evidence="2">The sequence shown here is derived from an EMBL/GenBank/DDBJ whole genome shotgun (WGS) entry which is preliminary data.</text>
</comment>
<dbReference type="InterPro" id="IPR026960">
    <property type="entry name" value="RVT-Znf"/>
</dbReference>
<keyword evidence="3" id="KW-1185">Reference proteome</keyword>